<dbReference type="AlphaFoldDB" id="A0A1I4EVL1"/>
<keyword evidence="1" id="KW-1003">Cell membrane</keyword>
<protein>
    <recommendedName>
        <fullName evidence="1">Protein DltD</fullName>
    </recommendedName>
</protein>
<dbReference type="Pfam" id="PF04914">
    <property type="entry name" value="DltD"/>
    <property type="match status" value="1"/>
</dbReference>
<keyword evidence="1" id="KW-0472">Membrane</keyword>
<dbReference type="NCBIfam" id="TIGR04092">
    <property type="entry name" value="LTA_DltD"/>
    <property type="match status" value="1"/>
</dbReference>
<reference evidence="2 3" key="1">
    <citation type="submission" date="2016-10" db="EMBL/GenBank/DDBJ databases">
        <authorList>
            <person name="de Groot N.N."/>
        </authorList>
    </citation>
    <scope>NUCLEOTIDE SEQUENCE [LARGE SCALE GENOMIC DNA]</scope>
    <source>
        <strain evidence="2 3">M79</strain>
    </source>
</reference>
<evidence type="ECO:0000313" key="3">
    <source>
        <dbReference type="Proteomes" id="UP000181969"/>
    </source>
</evidence>
<dbReference type="PANTHER" id="PTHR40039">
    <property type="entry name" value="PROTEIN DLTD"/>
    <property type="match status" value="1"/>
</dbReference>
<name>A0A1I4EVL1_9LACT</name>
<dbReference type="Proteomes" id="UP000181969">
    <property type="component" value="Unassembled WGS sequence"/>
</dbReference>
<dbReference type="PANTHER" id="PTHR40039:SF1">
    <property type="entry name" value="PROTEIN DLTD"/>
    <property type="match status" value="1"/>
</dbReference>
<comment type="pathway">
    <text evidence="1">Cell wall biogenesis; lipoteichoic acid biosynthesis.</text>
</comment>
<dbReference type="InterPro" id="IPR023896">
    <property type="entry name" value="LTA_DltD"/>
</dbReference>
<gene>
    <name evidence="2" type="ORF">SAMN05216438_101144</name>
</gene>
<organism evidence="2 3">
    <name type="scientific">Lactococcus garvieae</name>
    <dbReference type="NCBI Taxonomy" id="1363"/>
    <lineage>
        <taxon>Bacteria</taxon>
        <taxon>Bacillati</taxon>
        <taxon>Bacillota</taxon>
        <taxon>Bacilli</taxon>
        <taxon>Lactobacillales</taxon>
        <taxon>Streptococcaceae</taxon>
        <taxon>Lactococcus</taxon>
    </lineage>
</organism>
<dbReference type="PIRSF" id="PIRSF021438">
    <property type="entry name" value="DltD"/>
    <property type="match status" value="1"/>
</dbReference>
<dbReference type="OrthoDB" id="1700484at2"/>
<dbReference type="RefSeq" id="WP_074749927.1">
    <property type="nucleotide sequence ID" value="NZ_CAXVJC010000003.1"/>
</dbReference>
<accession>A0A1I4EVL1</accession>
<evidence type="ECO:0000313" key="2">
    <source>
        <dbReference type="EMBL" id="SFL08171.1"/>
    </source>
</evidence>
<dbReference type="UniPathway" id="UPA00556"/>
<dbReference type="EMBL" id="FOTJ01000001">
    <property type="protein sequence ID" value="SFL08171.1"/>
    <property type="molecule type" value="Genomic_DNA"/>
</dbReference>
<dbReference type="GO" id="GO:0070395">
    <property type="term" value="P:lipoteichoic acid biosynthetic process"/>
    <property type="evidence" value="ECO:0007669"/>
    <property type="project" value="UniProtKB-UniRule"/>
</dbReference>
<dbReference type="GO" id="GO:0005886">
    <property type="term" value="C:plasma membrane"/>
    <property type="evidence" value="ECO:0007669"/>
    <property type="project" value="UniProtKB-UniRule"/>
</dbReference>
<proteinExistence type="inferred from homology"/>
<dbReference type="InterPro" id="IPR006998">
    <property type="entry name" value="DltD"/>
</dbReference>
<comment type="similarity">
    <text evidence="1">Belongs to the DltD family.</text>
</comment>
<sequence length="431" mass="49449">MKKDKVLQELAPLVAALTLLGILIFSPLTVFPKFNKHELDEFATDPKNRTGFVSYAIKSQAFSNPHYLPILGSSELEHIDPFHPSSFFMKNNKGFTPFLAGQPGTQSLTHFFYMNSVEKQLHNRKIVFIISPQWFTRKGIGTPELSQFVSKGEIYAWLQSASPKDVATQKLAQRLLNFKDFPEDIVVTQALKALANGKKIDSIDQISIQLANQFWTKQDFLFTGLSKLGGKQENSYEKLGQISKQLPNTKDFEQLDQAAYERGAATSANNQFQIVDHVWSRNLQKVFKERKGVMKEVSYLRSPEYLDFQQLLNQFAKNNNDVQFVIPPVNGAWYQYTGLSYEMLQEFSAKIKYQLNSQGFHHIYDMTDKFNEKYYIGDTIHLNNRGWVALDKKIEDFMSHPTKTAYKLDNAQFLSTEWANGDKEVSLNSNK</sequence>
<evidence type="ECO:0000256" key="1">
    <source>
        <dbReference type="PIRNR" id="PIRNR021438"/>
    </source>
</evidence>